<name>A0A5B7K0W3_PORTR</name>
<organism evidence="2 3">
    <name type="scientific">Portunus trituberculatus</name>
    <name type="common">Swimming crab</name>
    <name type="synonym">Neptunus trituberculatus</name>
    <dbReference type="NCBI Taxonomy" id="210409"/>
    <lineage>
        <taxon>Eukaryota</taxon>
        <taxon>Metazoa</taxon>
        <taxon>Ecdysozoa</taxon>
        <taxon>Arthropoda</taxon>
        <taxon>Crustacea</taxon>
        <taxon>Multicrustacea</taxon>
        <taxon>Malacostraca</taxon>
        <taxon>Eumalacostraca</taxon>
        <taxon>Eucarida</taxon>
        <taxon>Decapoda</taxon>
        <taxon>Pleocyemata</taxon>
        <taxon>Brachyura</taxon>
        <taxon>Eubrachyura</taxon>
        <taxon>Portunoidea</taxon>
        <taxon>Portunidae</taxon>
        <taxon>Portuninae</taxon>
        <taxon>Portunus</taxon>
    </lineage>
</organism>
<keyword evidence="3" id="KW-1185">Reference proteome</keyword>
<evidence type="ECO:0000256" key="1">
    <source>
        <dbReference type="SAM" id="MobiDB-lite"/>
    </source>
</evidence>
<evidence type="ECO:0000313" key="2">
    <source>
        <dbReference type="EMBL" id="MPD00590.1"/>
    </source>
</evidence>
<protein>
    <submittedName>
        <fullName evidence="2">Uncharacterized protein</fullName>
    </submittedName>
</protein>
<gene>
    <name evidence="2" type="ORF">E2C01_096072</name>
</gene>
<evidence type="ECO:0000313" key="3">
    <source>
        <dbReference type="Proteomes" id="UP000324222"/>
    </source>
</evidence>
<comment type="caution">
    <text evidence="2">The sequence shown here is derived from an EMBL/GenBank/DDBJ whole genome shotgun (WGS) entry which is preliminary data.</text>
</comment>
<feature type="region of interest" description="Disordered" evidence="1">
    <location>
        <begin position="1"/>
        <end position="22"/>
    </location>
</feature>
<dbReference type="EMBL" id="VSRR010123594">
    <property type="protein sequence ID" value="MPD00590.1"/>
    <property type="molecule type" value="Genomic_DNA"/>
</dbReference>
<dbReference type="AlphaFoldDB" id="A0A5B7K0W3"/>
<accession>A0A5B7K0W3</accession>
<proteinExistence type="predicted"/>
<dbReference type="Proteomes" id="UP000324222">
    <property type="component" value="Unassembled WGS sequence"/>
</dbReference>
<sequence>MAATSKPRWGEARPGAASGGGAERRLVVLSGLRVARCPPRRSDIEAPPDGAATLATEMDCIS</sequence>
<reference evidence="2 3" key="1">
    <citation type="submission" date="2019-05" db="EMBL/GenBank/DDBJ databases">
        <title>Another draft genome of Portunus trituberculatus and its Hox gene families provides insights of decapod evolution.</title>
        <authorList>
            <person name="Jeong J.-H."/>
            <person name="Song I."/>
            <person name="Kim S."/>
            <person name="Choi T."/>
            <person name="Kim D."/>
            <person name="Ryu S."/>
            <person name="Kim W."/>
        </authorList>
    </citation>
    <scope>NUCLEOTIDE SEQUENCE [LARGE SCALE GENOMIC DNA]</scope>
    <source>
        <tissue evidence="2">Muscle</tissue>
    </source>
</reference>